<comment type="caution">
    <text evidence="2">The sequence shown here is derived from an EMBL/GenBank/DDBJ whole genome shotgun (WGS) entry which is preliminary data.</text>
</comment>
<proteinExistence type="predicted"/>
<sequence length="88" mass="9861">MLLEESQHILVIEPPLLPARPEAPVQATHPTSVDPIEEEVEPKSKRPTSAITPEDLTVESGPRQPLRAPAWNNNSWNCYQENNSLAHF</sequence>
<evidence type="ECO:0000313" key="2">
    <source>
        <dbReference type="EMBL" id="KAH0817341.1"/>
    </source>
</evidence>
<reference evidence="2" key="2">
    <citation type="submission" date="2021-08" db="EMBL/GenBank/DDBJ databases">
        <authorList>
            <person name="Eriksson T."/>
        </authorList>
    </citation>
    <scope>NUCLEOTIDE SEQUENCE</scope>
    <source>
        <strain evidence="2">Stoneville</strain>
        <tissue evidence="2">Whole head</tissue>
    </source>
</reference>
<dbReference type="EMBL" id="JABDTM020019679">
    <property type="protein sequence ID" value="KAH0817341.1"/>
    <property type="molecule type" value="Genomic_DNA"/>
</dbReference>
<gene>
    <name evidence="2" type="ORF">GEV33_005450</name>
</gene>
<reference evidence="2" key="1">
    <citation type="journal article" date="2020" name="J Insects Food Feed">
        <title>The yellow mealworm (Tenebrio molitor) genome: a resource for the emerging insects as food and feed industry.</title>
        <authorList>
            <person name="Eriksson T."/>
            <person name="Andere A."/>
            <person name="Kelstrup H."/>
            <person name="Emery V."/>
            <person name="Picard C."/>
        </authorList>
    </citation>
    <scope>NUCLEOTIDE SEQUENCE</scope>
    <source>
        <strain evidence="2">Stoneville</strain>
        <tissue evidence="2">Whole head</tissue>
    </source>
</reference>
<dbReference type="Proteomes" id="UP000719412">
    <property type="component" value="Unassembled WGS sequence"/>
</dbReference>
<evidence type="ECO:0000256" key="1">
    <source>
        <dbReference type="SAM" id="MobiDB-lite"/>
    </source>
</evidence>
<name>A0A8J6LLV4_TENMO</name>
<accession>A0A8J6LLV4</accession>
<evidence type="ECO:0000313" key="3">
    <source>
        <dbReference type="Proteomes" id="UP000719412"/>
    </source>
</evidence>
<organism evidence="2 3">
    <name type="scientific">Tenebrio molitor</name>
    <name type="common">Yellow mealworm beetle</name>
    <dbReference type="NCBI Taxonomy" id="7067"/>
    <lineage>
        <taxon>Eukaryota</taxon>
        <taxon>Metazoa</taxon>
        <taxon>Ecdysozoa</taxon>
        <taxon>Arthropoda</taxon>
        <taxon>Hexapoda</taxon>
        <taxon>Insecta</taxon>
        <taxon>Pterygota</taxon>
        <taxon>Neoptera</taxon>
        <taxon>Endopterygota</taxon>
        <taxon>Coleoptera</taxon>
        <taxon>Polyphaga</taxon>
        <taxon>Cucujiformia</taxon>
        <taxon>Tenebrionidae</taxon>
        <taxon>Tenebrio</taxon>
    </lineage>
</organism>
<keyword evidence="3" id="KW-1185">Reference proteome</keyword>
<protein>
    <submittedName>
        <fullName evidence="2">Uncharacterized protein</fullName>
    </submittedName>
</protein>
<dbReference type="AlphaFoldDB" id="A0A8J6LLV4"/>
<feature type="region of interest" description="Disordered" evidence="1">
    <location>
        <begin position="17"/>
        <end position="68"/>
    </location>
</feature>